<dbReference type="SMART" id="SM00829">
    <property type="entry name" value="PKS_ER"/>
    <property type="match status" value="1"/>
</dbReference>
<dbReference type="EMBL" id="BAMV01000017">
    <property type="protein sequence ID" value="GAN61127.1"/>
    <property type="molecule type" value="Genomic_DNA"/>
</dbReference>
<dbReference type="SUPFAM" id="SSF51735">
    <property type="entry name" value="NAD(P)-binding Rossmann-fold domains"/>
    <property type="match status" value="1"/>
</dbReference>
<dbReference type="NCBIfam" id="TIGR02823">
    <property type="entry name" value="oxido_YhdH"/>
    <property type="match status" value="1"/>
</dbReference>
<evidence type="ECO:0000313" key="3">
    <source>
        <dbReference type="EMBL" id="GEL58377.1"/>
    </source>
</evidence>
<dbReference type="PANTHER" id="PTHR43677:SF1">
    <property type="entry name" value="ACRYLYL-COA REDUCTASE ACUI-RELATED"/>
    <property type="match status" value="1"/>
</dbReference>
<reference evidence="3 5" key="2">
    <citation type="submission" date="2019-07" db="EMBL/GenBank/DDBJ databases">
        <title>Whole genome shotgun sequence of Acetobacter cibinongensis NBRC 16605.</title>
        <authorList>
            <person name="Hosoyama A."/>
            <person name="Uohara A."/>
            <person name="Ohji S."/>
            <person name="Ichikawa N."/>
        </authorList>
    </citation>
    <scope>NUCLEOTIDE SEQUENCE [LARGE SCALE GENOMIC DNA]</scope>
    <source>
        <strain evidence="3 5">NBRC 16605</strain>
    </source>
</reference>
<evidence type="ECO:0000313" key="2">
    <source>
        <dbReference type="EMBL" id="GAN61127.1"/>
    </source>
</evidence>
<dbReference type="Gene3D" id="3.90.180.10">
    <property type="entry name" value="Medium-chain alcohol dehydrogenases, catalytic domain"/>
    <property type="match status" value="1"/>
</dbReference>
<organism evidence="2 4">
    <name type="scientific">Acetobacter cibinongensis</name>
    <dbReference type="NCBI Taxonomy" id="146475"/>
    <lineage>
        <taxon>Bacteria</taxon>
        <taxon>Pseudomonadati</taxon>
        <taxon>Pseudomonadota</taxon>
        <taxon>Alphaproteobacteria</taxon>
        <taxon>Acetobacterales</taxon>
        <taxon>Acetobacteraceae</taxon>
        <taxon>Acetobacter</taxon>
    </lineage>
</organism>
<dbReference type="Pfam" id="PF08240">
    <property type="entry name" value="ADH_N"/>
    <property type="match status" value="1"/>
</dbReference>
<protein>
    <submittedName>
        <fullName evidence="2">Alcohol dehydrogenase</fullName>
    </submittedName>
</protein>
<proteinExistence type="predicted"/>
<dbReference type="InterPro" id="IPR011032">
    <property type="entry name" value="GroES-like_sf"/>
</dbReference>
<reference evidence="2 4" key="1">
    <citation type="submission" date="2012-11" db="EMBL/GenBank/DDBJ databases">
        <title>Whole genome sequence of Acetobacter cibinongensis 4H-1.</title>
        <authorList>
            <person name="Azuma Y."/>
            <person name="Higashiura N."/>
            <person name="Hirakawa H."/>
            <person name="Matsushita K."/>
        </authorList>
    </citation>
    <scope>NUCLEOTIDE SEQUENCE [LARGE SCALE GENOMIC DNA]</scope>
    <source>
        <strain evidence="2 4">4H-1</strain>
    </source>
</reference>
<dbReference type="InterPro" id="IPR020843">
    <property type="entry name" value="ER"/>
</dbReference>
<dbReference type="InterPro" id="IPR013149">
    <property type="entry name" value="ADH-like_C"/>
</dbReference>
<dbReference type="STRING" id="1231339.Abci_017_311"/>
<feature type="domain" description="Enoyl reductase (ER)" evidence="1">
    <location>
        <begin position="13"/>
        <end position="324"/>
    </location>
</feature>
<evidence type="ECO:0000313" key="4">
    <source>
        <dbReference type="Proteomes" id="UP000032671"/>
    </source>
</evidence>
<keyword evidence="5" id="KW-1185">Reference proteome</keyword>
<dbReference type="InterPro" id="IPR014188">
    <property type="entry name" value="Acrylyl-CoA_reductase_AcuI"/>
</dbReference>
<evidence type="ECO:0000313" key="5">
    <source>
        <dbReference type="Proteomes" id="UP000321891"/>
    </source>
</evidence>
<dbReference type="CDD" id="cd08288">
    <property type="entry name" value="MDR_yhdh"/>
    <property type="match status" value="1"/>
</dbReference>
<dbReference type="GO" id="GO:0043957">
    <property type="term" value="F:acryloyl-CoA reductase (NADPH) activity"/>
    <property type="evidence" value="ECO:0007669"/>
    <property type="project" value="TreeGrafter"/>
</dbReference>
<dbReference type="Gene3D" id="3.40.50.720">
    <property type="entry name" value="NAD(P)-binding Rossmann-like Domain"/>
    <property type="match status" value="1"/>
</dbReference>
<dbReference type="AlphaFoldDB" id="A0A0D6N533"/>
<dbReference type="Pfam" id="PF00107">
    <property type="entry name" value="ADH_zinc_N"/>
    <property type="match status" value="1"/>
</dbReference>
<accession>A0A0D6N533</accession>
<dbReference type="EMBL" id="BJVU01000003">
    <property type="protein sequence ID" value="GEL58377.1"/>
    <property type="molecule type" value="Genomic_DNA"/>
</dbReference>
<dbReference type="RefSeq" id="WP_048839123.1">
    <property type="nucleotide sequence ID" value="NZ_BAMV01000017.1"/>
</dbReference>
<accession>A0A6N3SNL9</accession>
<evidence type="ECO:0000259" key="1">
    <source>
        <dbReference type="SMART" id="SM00829"/>
    </source>
</evidence>
<dbReference type="Proteomes" id="UP000321891">
    <property type="component" value="Unassembled WGS sequence"/>
</dbReference>
<dbReference type="InterPro" id="IPR036291">
    <property type="entry name" value="NAD(P)-bd_dom_sf"/>
</dbReference>
<dbReference type="PANTHER" id="PTHR43677">
    <property type="entry name" value="SHORT-CHAIN DEHYDROGENASE/REDUCTASE"/>
    <property type="match status" value="1"/>
</dbReference>
<dbReference type="SUPFAM" id="SSF50129">
    <property type="entry name" value="GroES-like"/>
    <property type="match status" value="1"/>
</dbReference>
<dbReference type="InterPro" id="IPR051397">
    <property type="entry name" value="Zn-ADH-like_protein"/>
</dbReference>
<dbReference type="Proteomes" id="UP000032671">
    <property type="component" value="Unassembled WGS sequence"/>
</dbReference>
<name>A0A0D6N533_9PROT</name>
<gene>
    <name evidence="2" type="ORF">Abci_017_311</name>
    <name evidence="3" type="ORF">ACI01nite_09790</name>
</gene>
<comment type="caution">
    <text evidence="2">The sequence shown here is derived from an EMBL/GenBank/DDBJ whole genome shotgun (WGS) entry which is preliminary data.</text>
</comment>
<dbReference type="InterPro" id="IPR013154">
    <property type="entry name" value="ADH-like_N"/>
</dbReference>
<sequence length="330" mass="34757">MVNALLVEKTAAGDQTVHLRPLSEAELPEGDVTVRVAYSTLNYKDALALTGKAPVVRRFPMVPGIDFSGTVEHSDNPAFKPGQKVLLNGWGVGENHWGGLATQARVRGEWLLPLPDAFTLRQVMALGTAGYTAMLCIRALQRQGVTPQSGEILVTGATGGVGSVAIMVLARLGYAVVAVTGRMEEAPFLKDLGAHDVIPRQYLESMTRPLEKARWAGAIDVAGGKLLAAVCASILPYGVVAACGLAAGMDFPATMAPFILRGVTLVGIESVSCPVEERRAAWQDLAALVDVQKLDALTTEITLAEAPEKAEALLSGKIKGRLVVKVEGGV</sequence>